<keyword evidence="3" id="KW-1185">Reference proteome</keyword>
<evidence type="ECO:0000313" key="2">
    <source>
        <dbReference type="EMBL" id="PHQ48680.1"/>
    </source>
</evidence>
<reference evidence="2 3" key="1">
    <citation type="journal article" date="2017" name="Biochemistry">
        <title>Identification of the Biosynthetic Pathway for the Antibiotic Bicyclomycin.</title>
        <authorList>
            <person name="Patteson J."/>
            <person name="Cai W."/>
            <person name="Johnson R.A."/>
            <person name="Santa Maria K."/>
            <person name="Li B."/>
        </authorList>
    </citation>
    <scope>NUCLEOTIDE SEQUENCE [LARGE SCALE GENOMIC DNA]</scope>
    <source>
        <strain evidence="2 3">ATCC 21532</strain>
    </source>
</reference>
<dbReference type="EMBL" id="NHZO01000161">
    <property type="protein sequence ID" value="PHQ48680.1"/>
    <property type="molecule type" value="Genomic_DNA"/>
</dbReference>
<organism evidence="2 3">
    <name type="scientific">Streptomyces cinnamoneus</name>
    <name type="common">Streptoverticillium cinnamoneum</name>
    <dbReference type="NCBI Taxonomy" id="53446"/>
    <lineage>
        <taxon>Bacteria</taxon>
        <taxon>Bacillati</taxon>
        <taxon>Actinomycetota</taxon>
        <taxon>Actinomycetes</taxon>
        <taxon>Kitasatosporales</taxon>
        <taxon>Streptomycetaceae</taxon>
        <taxon>Streptomyces</taxon>
        <taxon>Streptomyces cinnamoneus group</taxon>
    </lineage>
</organism>
<gene>
    <name evidence="2" type="ORF">BLA24_28655</name>
</gene>
<dbReference type="Proteomes" id="UP000222531">
    <property type="component" value="Unassembled WGS sequence"/>
</dbReference>
<evidence type="ECO:0000313" key="3">
    <source>
        <dbReference type="Proteomes" id="UP000222531"/>
    </source>
</evidence>
<evidence type="ECO:0000256" key="1">
    <source>
        <dbReference type="SAM" id="MobiDB-lite"/>
    </source>
</evidence>
<dbReference type="AlphaFoldDB" id="A0A2G1XBU2"/>
<dbReference type="RefSeq" id="WP_099201961.1">
    <property type="nucleotide sequence ID" value="NZ_JBIRXA010000001.1"/>
</dbReference>
<protein>
    <recommendedName>
        <fullName evidence="4">Nucleopolyhedrovirus P10 family protein</fullName>
    </recommendedName>
</protein>
<comment type="caution">
    <text evidence="2">The sequence shown here is derived from an EMBL/GenBank/DDBJ whole genome shotgun (WGS) entry which is preliminary data.</text>
</comment>
<accession>A0A2G1XBU2</accession>
<sequence>MVADPWAEAVRQQLRLGRVLPLGGADEDLWISEAAVAAALRHAAAAAGLGLRVDAVRVAPARSDEPRGPSRVEVDFAAPGDLPFPRTADRLRDALAAATEDRLGLAVAVMDLRVTALLDAPAPDEAPPHAPDPAPAPADGAGRAALSVPGAARLAPALIDPRRDDWQQIAVAPGYRALDVARAVRAAVPTAVLVTAVDQPPVHPGPPR</sequence>
<name>A0A2G1XBU2_STRCJ</name>
<proteinExistence type="predicted"/>
<feature type="region of interest" description="Disordered" evidence="1">
    <location>
        <begin position="121"/>
        <end position="144"/>
    </location>
</feature>
<feature type="compositionally biased region" description="Pro residues" evidence="1">
    <location>
        <begin position="124"/>
        <end position="136"/>
    </location>
</feature>
<dbReference type="OrthoDB" id="4338350at2"/>
<evidence type="ECO:0008006" key="4">
    <source>
        <dbReference type="Google" id="ProtNLM"/>
    </source>
</evidence>